<keyword evidence="1" id="KW-0004">4Fe-4S</keyword>
<dbReference type="InterPro" id="IPR023753">
    <property type="entry name" value="FAD/NAD-binding_dom"/>
</dbReference>
<dbReference type="GO" id="GO:0051539">
    <property type="term" value="F:4 iron, 4 sulfur cluster binding"/>
    <property type="evidence" value="ECO:0007669"/>
    <property type="project" value="UniProtKB-KW"/>
</dbReference>
<evidence type="ECO:0000256" key="3">
    <source>
        <dbReference type="ARBA" id="ARBA00023002"/>
    </source>
</evidence>
<evidence type="ECO:0000256" key="4">
    <source>
        <dbReference type="ARBA" id="ARBA00023004"/>
    </source>
</evidence>
<keyword evidence="5" id="KW-0411">Iron-sulfur</keyword>
<dbReference type="Pfam" id="PF07992">
    <property type="entry name" value="Pyr_redox_2"/>
    <property type="match status" value="1"/>
</dbReference>
<accession>A0A932CL50</accession>
<dbReference type="InterPro" id="IPR039650">
    <property type="entry name" value="HdrA-like"/>
</dbReference>
<protein>
    <submittedName>
        <fullName evidence="7">CoB--CoM heterodisulfide reductase iron-sulfur subunit A family protein</fullName>
    </submittedName>
</protein>
<evidence type="ECO:0000256" key="2">
    <source>
        <dbReference type="ARBA" id="ARBA00022723"/>
    </source>
</evidence>
<reference evidence="7" key="1">
    <citation type="submission" date="2020-07" db="EMBL/GenBank/DDBJ databases">
        <title>Huge and variable diversity of episymbiotic CPR bacteria and DPANN archaea in groundwater ecosystems.</title>
        <authorList>
            <person name="He C.Y."/>
            <person name="Keren R."/>
            <person name="Whittaker M."/>
            <person name="Farag I.F."/>
            <person name="Doudna J."/>
            <person name="Cate J.H.D."/>
            <person name="Banfield J.F."/>
        </authorList>
    </citation>
    <scope>NUCLEOTIDE SEQUENCE</scope>
    <source>
        <strain evidence="7">NC_groundwater_672_Ag_B-0.1um_62_36</strain>
    </source>
</reference>
<evidence type="ECO:0000313" key="7">
    <source>
        <dbReference type="EMBL" id="MBI2875363.1"/>
    </source>
</evidence>
<comment type="caution">
    <text evidence="7">The sequence shown here is derived from an EMBL/GenBank/DDBJ whole genome shotgun (WGS) entry which is preliminary data.</text>
</comment>
<keyword evidence="4" id="KW-0408">Iron</keyword>
<proteinExistence type="predicted"/>
<dbReference type="SUPFAM" id="SSF51905">
    <property type="entry name" value="FAD/NAD(P)-binding domain"/>
    <property type="match status" value="1"/>
</dbReference>
<evidence type="ECO:0000259" key="6">
    <source>
        <dbReference type="Pfam" id="PF07992"/>
    </source>
</evidence>
<dbReference type="GO" id="GO:0046872">
    <property type="term" value="F:metal ion binding"/>
    <property type="evidence" value="ECO:0007669"/>
    <property type="project" value="UniProtKB-KW"/>
</dbReference>
<name>A0A932CL50_UNCTE</name>
<evidence type="ECO:0000256" key="5">
    <source>
        <dbReference type="ARBA" id="ARBA00023014"/>
    </source>
</evidence>
<dbReference type="InterPro" id="IPR036188">
    <property type="entry name" value="FAD/NAD-bd_sf"/>
</dbReference>
<sequence length="351" mass="38180">MPSVLVIGGGVSGLQAAADLARLGCSVHLVEKEGSLGGRPVQAKFYRLIPDLRRASEVIDPLIESVVSQERISLSLSSRVTQVSESPEGFRSTIEGGSQGKTVMVEAILVTTGYEHFDPTLKQEYGYGIYPDVITTPQLEAMLHPEGPTGGEVRRPSNGEIPQRVALFQCVGSRDEQVGNRYCCKLGCITSTKQAIEIKERHPEAEVYIHYMDIRTVGLGWEELYWKAQEVYRIHYLRGRGAEILPRAGRLQIRAEDTLLNRPLQREVDLVVLAVGMRPGEGTRQAARLLDLPVGAYGFLSPADSLLRPLDLPRAGVFAAGAALGPKDIETCIAEGSAAAARAMAFLMGKE</sequence>
<dbReference type="PRINTS" id="PR00411">
    <property type="entry name" value="PNDRDTASEI"/>
</dbReference>
<dbReference type="GO" id="GO:0016491">
    <property type="term" value="F:oxidoreductase activity"/>
    <property type="evidence" value="ECO:0007669"/>
    <property type="project" value="UniProtKB-KW"/>
</dbReference>
<dbReference type="PANTHER" id="PTHR43498">
    <property type="entry name" value="FERREDOXIN:COB-COM HETERODISULFIDE REDUCTASE SUBUNIT A"/>
    <property type="match status" value="1"/>
</dbReference>
<dbReference type="Gene3D" id="3.50.50.60">
    <property type="entry name" value="FAD/NAD(P)-binding domain"/>
    <property type="match status" value="1"/>
</dbReference>
<keyword evidence="2" id="KW-0479">Metal-binding</keyword>
<evidence type="ECO:0000313" key="8">
    <source>
        <dbReference type="Proteomes" id="UP000769766"/>
    </source>
</evidence>
<dbReference type="EMBL" id="JACPRF010000019">
    <property type="protein sequence ID" value="MBI2875363.1"/>
    <property type="molecule type" value="Genomic_DNA"/>
</dbReference>
<evidence type="ECO:0000256" key="1">
    <source>
        <dbReference type="ARBA" id="ARBA00022485"/>
    </source>
</evidence>
<dbReference type="Proteomes" id="UP000769766">
    <property type="component" value="Unassembled WGS sequence"/>
</dbReference>
<dbReference type="PANTHER" id="PTHR43498:SF1">
    <property type="entry name" value="COB--COM HETERODISULFIDE REDUCTASE IRON-SULFUR SUBUNIT A"/>
    <property type="match status" value="1"/>
</dbReference>
<feature type="domain" description="FAD/NAD(P)-binding" evidence="6">
    <location>
        <begin position="3"/>
        <end position="124"/>
    </location>
</feature>
<gene>
    <name evidence="7" type="ORF">HYY20_00610</name>
</gene>
<keyword evidence="3" id="KW-0560">Oxidoreductase</keyword>
<organism evidence="7 8">
    <name type="scientific">Tectimicrobiota bacterium</name>
    <dbReference type="NCBI Taxonomy" id="2528274"/>
    <lineage>
        <taxon>Bacteria</taxon>
        <taxon>Pseudomonadati</taxon>
        <taxon>Nitrospinota/Tectimicrobiota group</taxon>
        <taxon>Candidatus Tectimicrobiota</taxon>
    </lineage>
</organism>
<dbReference type="AlphaFoldDB" id="A0A932CL50"/>